<organism evidence="3 4">
    <name type="scientific">Tenuifilum thalassicum</name>
    <dbReference type="NCBI Taxonomy" id="2590900"/>
    <lineage>
        <taxon>Bacteria</taxon>
        <taxon>Pseudomonadati</taxon>
        <taxon>Bacteroidota</taxon>
        <taxon>Bacteroidia</taxon>
        <taxon>Bacteroidales</taxon>
        <taxon>Tenuifilaceae</taxon>
        <taxon>Tenuifilum</taxon>
    </lineage>
</organism>
<dbReference type="PANTHER" id="PTHR43798:SF31">
    <property type="entry name" value="AB HYDROLASE SUPERFAMILY PROTEIN YCLE"/>
    <property type="match status" value="1"/>
</dbReference>
<dbReference type="Gene3D" id="3.40.50.1820">
    <property type="entry name" value="alpha/beta hydrolase"/>
    <property type="match status" value="1"/>
</dbReference>
<evidence type="ECO:0000313" key="4">
    <source>
        <dbReference type="Proteomes" id="UP000500961"/>
    </source>
</evidence>
<dbReference type="Proteomes" id="UP000500961">
    <property type="component" value="Chromosome"/>
</dbReference>
<dbReference type="GO" id="GO:0016787">
    <property type="term" value="F:hydrolase activity"/>
    <property type="evidence" value="ECO:0007669"/>
    <property type="project" value="UniProtKB-KW"/>
</dbReference>
<dbReference type="GO" id="GO:0016020">
    <property type="term" value="C:membrane"/>
    <property type="evidence" value="ECO:0007669"/>
    <property type="project" value="TreeGrafter"/>
</dbReference>
<proteinExistence type="predicted"/>
<dbReference type="AlphaFoldDB" id="A0A7D3XME6"/>
<name>A0A7D3XME6_9BACT</name>
<dbReference type="KEGG" id="ttz:FHG85_12635"/>
<accession>A0A7D3XME6</accession>
<keyword evidence="4" id="KW-1185">Reference proteome</keyword>
<evidence type="ECO:0000313" key="3">
    <source>
        <dbReference type="EMBL" id="QKG81075.1"/>
    </source>
</evidence>
<keyword evidence="1 3" id="KW-0378">Hydrolase</keyword>
<dbReference type="PRINTS" id="PR00111">
    <property type="entry name" value="ABHYDROLASE"/>
</dbReference>
<dbReference type="PANTHER" id="PTHR43798">
    <property type="entry name" value="MONOACYLGLYCEROL LIPASE"/>
    <property type="match status" value="1"/>
</dbReference>
<feature type="domain" description="AB hydrolase-1" evidence="2">
    <location>
        <begin position="21"/>
        <end position="250"/>
    </location>
</feature>
<dbReference type="RefSeq" id="WP_173076476.1">
    <property type="nucleotide sequence ID" value="NZ_CP041345.1"/>
</dbReference>
<reference evidence="3 4" key="1">
    <citation type="submission" date="2019-07" db="EMBL/GenBank/DDBJ databases">
        <title>Thalassofilum flectens gen. nov., sp. nov., a novel moderate thermophilic anaerobe from a shallow sea hot spring in Kunashir Island (Russia), representing a new family in the order Bacteroidales, and proposal of Thalassofilacea fam. nov.</title>
        <authorList>
            <person name="Kochetkova T.V."/>
            <person name="Podosokorskaya O.A."/>
            <person name="Novikov A."/>
            <person name="Elcheninov A.G."/>
            <person name="Toshchakov S.V."/>
            <person name="Kublanov I.V."/>
        </authorList>
    </citation>
    <scope>NUCLEOTIDE SEQUENCE [LARGE SCALE GENOMIC DNA]</scope>
    <source>
        <strain evidence="3 4">38-H</strain>
    </source>
</reference>
<gene>
    <name evidence="3" type="ORF">FHG85_12635</name>
</gene>
<evidence type="ECO:0000259" key="2">
    <source>
        <dbReference type="Pfam" id="PF00561"/>
    </source>
</evidence>
<dbReference type="EMBL" id="CP041345">
    <property type="protein sequence ID" value="QKG81075.1"/>
    <property type="molecule type" value="Genomic_DNA"/>
</dbReference>
<sequence length="262" mass="29289">MESYIKTPQSTIRYRISGSGPAIVLLHGYLEDLTIWDELTVELENDHTVLSIDLPGHGKSDCNMDTISMDFMADAVRAVMHYEQIDKTFLLGHSMGGYVSLAFSERYPNTLTGLCLLHSTPNADTEEKRAARMADIQLVKEGKKEQIVQSSIPRLFANQNLEKFSGEIEHIKTIARSTSDSGIIGVLNGMAQRPDRNQVLAQAKYPVNMIFGKFDNLIPMEVVQLLQERHKKARTVILNNSGHMGFIEEPDNTAKAIRSILS</sequence>
<evidence type="ECO:0000256" key="1">
    <source>
        <dbReference type="ARBA" id="ARBA00022801"/>
    </source>
</evidence>
<dbReference type="SUPFAM" id="SSF53474">
    <property type="entry name" value="alpha/beta-Hydrolases"/>
    <property type="match status" value="1"/>
</dbReference>
<dbReference type="InterPro" id="IPR000073">
    <property type="entry name" value="AB_hydrolase_1"/>
</dbReference>
<dbReference type="InterPro" id="IPR029058">
    <property type="entry name" value="AB_hydrolase_fold"/>
</dbReference>
<dbReference type="InterPro" id="IPR050266">
    <property type="entry name" value="AB_hydrolase_sf"/>
</dbReference>
<dbReference type="Pfam" id="PF00561">
    <property type="entry name" value="Abhydrolase_1"/>
    <property type="match status" value="1"/>
</dbReference>
<protein>
    <submittedName>
        <fullName evidence="3">Alpha/beta hydrolase</fullName>
    </submittedName>
</protein>